<dbReference type="PANTHER" id="PTHR15837:SF0">
    <property type="entry name" value="RAN GUANINE NUCLEOTIDE RELEASE FACTOR"/>
    <property type="match status" value="1"/>
</dbReference>
<name>A0A024GAH6_9STRA</name>
<dbReference type="PANTHER" id="PTHR15837">
    <property type="entry name" value="RAN GUANINE NUCLEOTIDE RELEASE FACTOR"/>
    <property type="match status" value="1"/>
</dbReference>
<dbReference type="FunCoup" id="A0A024GAH6">
    <property type="interactions" value="116"/>
</dbReference>
<comment type="caution">
    <text evidence="4">The sequence shown here is derived from an EMBL/GenBank/DDBJ whole genome shotgun (WGS) entry which is preliminary data.</text>
</comment>
<dbReference type="AlphaFoldDB" id="A0A024GAH6"/>
<dbReference type="GO" id="GO:0005085">
    <property type="term" value="F:guanyl-nucleotide exchange factor activity"/>
    <property type="evidence" value="ECO:0007669"/>
    <property type="project" value="TreeGrafter"/>
</dbReference>
<dbReference type="InParanoid" id="A0A024GAH6"/>
<reference evidence="4 5" key="1">
    <citation type="submission" date="2012-05" db="EMBL/GenBank/DDBJ databases">
        <title>Recombination and specialization in a pathogen metapopulation.</title>
        <authorList>
            <person name="Gardiner A."/>
            <person name="Kemen E."/>
            <person name="Schultz-Larsen T."/>
            <person name="MacLean D."/>
            <person name="Van Oosterhout C."/>
            <person name="Jones J.D.G."/>
        </authorList>
    </citation>
    <scope>NUCLEOTIDE SEQUENCE [LARGE SCALE GENOMIC DNA]</scope>
    <source>
        <strain evidence="4 5">Ac Nc2</strain>
    </source>
</reference>
<dbReference type="Pfam" id="PF04603">
    <property type="entry name" value="Mog1"/>
    <property type="match status" value="1"/>
</dbReference>
<evidence type="ECO:0008006" key="6">
    <source>
        <dbReference type="Google" id="ProtNLM"/>
    </source>
</evidence>
<protein>
    <recommendedName>
        <fullName evidence="6">Ran guanine nucleotide release factor</fullName>
    </recommendedName>
</protein>
<organism evidence="4 5">
    <name type="scientific">Albugo candida</name>
    <dbReference type="NCBI Taxonomy" id="65357"/>
    <lineage>
        <taxon>Eukaryota</taxon>
        <taxon>Sar</taxon>
        <taxon>Stramenopiles</taxon>
        <taxon>Oomycota</taxon>
        <taxon>Peronosporomycetes</taxon>
        <taxon>Albuginales</taxon>
        <taxon>Albuginaceae</taxon>
        <taxon>Albugo</taxon>
    </lineage>
</organism>
<dbReference type="InterPro" id="IPR007681">
    <property type="entry name" value="Mog1"/>
</dbReference>
<dbReference type="GO" id="GO:0006606">
    <property type="term" value="P:protein import into nucleus"/>
    <property type="evidence" value="ECO:0007669"/>
    <property type="project" value="TreeGrafter"/>
</dbReference>
<dbReference type="OrthoDB" id="10255285at2759"/>
<accession>A0A024GAH6</accession>
<dbReference type="Gene3D" id="3.40.1000.10">
    <property type="entry name" value="Mog1/PsbP, alpha/beta/alpha sandwich"/>
    <property type="match status" value="1"/>
</dbReference>
<evidence type="ECO:0000256" key="2">
    <source>
        <dbReference type="ARBA" id="ARBA00022448"/>
    </source>
</evidence>
<evidence type="ECO:0000256" key="3">
    <source>
        <dbReference type="ARBA" id="ARBA00022927"/>
    </source>
</evidence>
<dbReference type="GO" id="GO:0031267">
    <property type="term" value="F:small GTPase binding"/>
    <property type="evidence" value="ECO:0007669"/>
    <property type="project" value="TreeGrafter"/>
</dbReference>
<dbReference type="SUPFAM" id="SSF55724">
    <property type="entry name" value="Mog1p/PsbP-like"/>
    <property type="match status" value="1"/>
</dbReference>
<dbReference type="EMBL" id="CAIX01000047">
    <property type="protein sequence ID" value="CCI43322.1"/>
    <property type="molecule type" value="Genomic_DNA"/>
</dbReference>
<dbReference type="InterPro" id="IPR016123">
    <property type="entry name" value="Mog1/PsbP_a/b/a-sand"/>
</dbReference>
<keyword evidence="2" id="KW-0813">Transport</keyword>
<comment type="similarity">
    <text evidence="1">Belongs to the MOG1 family.</text>
</comment>
<evidence type="ECO:0000313" key="5">
    <source>
        <dbReference type="Proteomes" id="UP000053237"/>
    </source>
</evidence>
<dbReference type="GO" id="GO:0005634">
    <property type="term" value="C:nucleus"/>
    <property type="evidence" value="ECO:0007669"/>
    <property type="project" value="TreeGrafter"/>
</dbReference>
<dbReference type="STRING" id="65357.A0A024GAH6"/>
<evidence type="ECO:0000256" key="1">
    <source>
        <dbReference type="ARBA" id="ARBA00010307"/>
    </source>
</evidence>
<keyword evidence="3" id="KW-0653">Protein transport</keyword>
<keyword evidence="5" id="KW-1185">Reference proteome</keyword>
<proteinExistence type="inferred from homology"/>
<dbReference type="Proteomes" id="UP000053237">
    <property type="component" value="Unassembled WGS sequence"/>
</dbReference>
<gene>
    <name evidence="4" type="ORF">BN9_041060</name>
</gene>
<sequence length="232" mass="26106">MSIFFISVRESFLEVQRCNCRKFTQSDRHEDSIIHRLNVCSMSEKNLFGGSISCFIPRDFDDVSSFRQVPDHQEVYTNSSTDQCIIVEILQFETAVKDECIARYLFDELANENQCAASERSVCESKVLDASTPPRIGVDSVKSILVGDQYVSKFNEGSNAKNLIKVYLGVIRLPSVTSDILISVSVPIKINPMSSSRECSQHESQNSIEIGSDIFDKVFTSFRILNWGLFGS</sequence>
<evidence type="ECO:0000313" key="4">
    <source>
        <dbReference type="EMBL" id="CCI43322.1"/>
    </source>
</evidence>